<dbReference type="CDD" id="cd00170">
    <property type="entry name" value="SEC14"/>
    <property type="match status" value="1"/>
</dbReference>
<dbReference type="KEGG" id="dpl:KGM_212755"/>
<dbReference type="SUPFAM" id="SSF52087">
    <property type="entry name" value="CRAL/TRIO domain"/>
    <property type="match status" value="1"/>
</dbReference>
<dbReference type="Proteomes" id="UP000007151">
    <property type="component" value="Unassembled WGS sequence"/>
</dbReference>
<dbReference type="GO" id="GO:1902936">
    <property type="term" value="F:phosphatidylinositol bisphosphate binding"/>
    <property type="evidence" value="ECO:0007669"/>
    <property type="project" value="TreeGrafter"/>
</dbReference>
<dbReference type="PANTHER" id="PTHR10174">
    <property type="entry name" value="ALPHA-TOCOPHEROL TRANSFER PROTEIN-RELATED"/>
    <property type="match status" value="1"/>
</dbReference>
<keyword evidence="2" id="KW-1185">Reference proteome</keyword>
<dbReference type="GO" id="GO:0016020">
    <property type="term" value="C:membrane"/>
    <property type="evidence" value="ECO:0007669"/>
    <property type="project" value="TreeGrafter"/>
</dbReference>
<reference evidence="1 2" key="1">
    <citation type="journal article" date="2011" name="Cell">
        <title>The monarch butterfly genome yields insights into long-distance migration.</title>
        <authorList>
            <person name="Zhan S."/>
            <person name="Merlin C."/>
            <person name="Boore J.L."/>
            <person name="Reppert S.M."/>
        </authorList>
    </citation>
    <scope>NUCLEOTIDE SEQUENCE [LARGE SCALE GENOMIC DNA]</scope>
    <source>
        <strain evidence="1">F-2</strain>
    </source>
</reference>
<dbReference type="OrthoDB" id="6432525at2759"/>
<evidence type="ECO:0000313" key="1">
    <source>
        <dbReference type="EMBL" id="OWR47818.1"/>
    </source>
</evidence>
<dbReference type="Gene3D" id="3.40.525.10">
    <property type="entry name" value="CRAL-TRIO lipid binding domain"/>
    <property type="match status" value="1"/>
</dbReference>
<dbReference type="PROSITE" id="PS50191">
    <property type="entry name" value="CRAL_TRIO"/>
    <property type="match status" value="1"/>
</dbReference>
<dbReference type="InterPro" id="IPR001251">
    <property type="entry name" value="CRAL-TRIO_dom"/>
</dbReference>
<dbReference type="PANTHER" id="PTHR10174:SF213">
    <property type="entry name" value="CRAL-TRIO DOMAIN-CONTAINING PROTEIN"/>
    <property type="match status" value="1"/>
</dbReference>
<dbReference type="EMBL" id="AGBW02010783">
    <property type="protein sequence ID" value="OWR47818.1"/>
    <property type="molecule type" value="Genomic_DNA"/>
</dbReference>
<accession>A0A212F242</accession>
<proteinExistence type="predicted"/>
<sequence>MSGVIQQFPVEKEYEKNPDISPEDVRKLRKWMKTQPHLPEQHWTDLDLIITYHCCDCSPEVTKQVIDLHITARTLFTSFFKDRVIDQKIIDTLKVALLTPLSTPTVHGYRALYCRLLDGDAKKFNFTDIIRSVMLVFDLWQYEEGTWPGFVIIIDMNMATLSHIAKLDLMTIRQTLYFLQECMLVKLKEVHFLNAPPFMDKLMMVLKPFMKNSLLRILQIHEINSQVIYKYVPKEAFPRDCGGSYKDFKTLRDETIRRLESNREFFKQENLRRVNESLRRNGKTKTIEDIFGIQGSFKKLDID</sequence>
<dbReference type="AlphaFoldDB" id="A0A212F242"/>
<evidence type="ECO:0000313" key="2">
    <source>
        <dbReference type="Proteomes" id="UP000007151"/>
    </source>
</evidence>
<comment type="caution">
    <text evidence="1">The sequence shown here is derived from an EMBL/GenBank/DDBJ whole genome shotgun (WGS) entry which is preliminary data.</text>
</comment>
<protein>
    <submittedName>
        <fullName evidence="1">Uncharacterized protein</fullName>
    </submittedName>
</protein>
<dbReference type="Pfam" id="PF00650">
    <property type="entry name" value="CRAL_TRIO"/>
    <property type="match status" value="1"/>
</dbReference>
<organism evidence="1 2">
    <name type="scientific">Danaus plexippus plexippus</name>
    <dbReference type="NCBI Taxonomy" id="278856"/>
    <lineage>
        <taxon>Eukaryota</taxon>
        <taxon>Metazoa</taxon>
        <taxon>Ecdysozoa</taxon>
        <taxon>Arthropoda</taxon>
        <taxon>Hexapoda</taxon>
        <taxon>Insecta</taxon>
        <taxon>Pterygota</taxon>
        <taxon>Neoptera</taxon>
        <taxon>Endopterygota</taxon>
        <taxon>Lepidoptera</taxon>
        <taxon>Glossata</taxon>
        <taxon>Ditrysia</taxon>
        <taxon>Papilionoidea</taxon>
        <taxon>Nymphalidae</taxon>
        <taxon>Danainae</taxon>
        <taxon>Danaini</taxon>
        <taxon>Danaina</taxon>
        <taxon>Danaus</taxon>
        <taxon>Danaus</taxon>
    </lineage>
</organism>
<gene>
    <name evidence="1" type="ORF">KGM_212755</name>
</gene>
<dbReference type="InterPro" id="IPR036865">
    <property type="entry name" value="CRAL-TRIO_dom_sf"/>
</dbReference>
<name>A0A212F242_DANPL</name>
<dbReference type="eggNOG" id="KOG1471">
    <property type="taxonomic scope" value="Eukaryota"/>
</dbReference>